<evidence type="ECO:0000256" key="3">
    <source>
        <dbReference type="ARBA" id="ARBA00022449"/>
    </source>
</evidence>
<evidence type="ECO:0000259" key="9">
    <source>
        <dbReference type="Pfam" id="PF00999"/>
    </source>
</evidence>
<accession>A0A9W6HRW4</accession>
<gene>
    <name evidence="10" type="ORF">GCM10017596_07240</name>
</gene>
<dbReference type="EMBL" id="BSET01000001">
    <property type="protein sequence ID" value="GLK01009.1"/>
    <property type="molecule type" value="Genomic_DNA"/>
</dbReference>
<evidence type="ECO:0000313" key="10">
    <source>
        <dbReference type="EMBL" id="GLK01009.1"/>
    </source>
</evidence>
<keyword evidence="6" id="KW-0406">Ion transport</keyword>
<feature type="transmembrane region" description="Helical" evidence="8">
    <location>
        <begin position="116"/>
        <end position="139"/>
    </location>
</feature>
<dbReference type="AlphaFoldDB" id="A0A9W6HRW4"/>
<evidence type="ECO:0000256" key="8">
    <source>
        <dbReference type="SAM" id="Phobius"/>
    </source>
</evidence>
<dbReference type="GO" id="GO:0015297">
    <property type="term" value="F:antiporter activity"/>
    <property type="evidence" value="ECO:0007669"/>
    <property type="project" value="UniProtKB-KW"/>
</dbReference>
<organism evidence="10 11">
    <name type="scientific">Microbacterium keratanolyticum</name>
    <dbReference type="NCBI Taxonomy" id="67574"/>
    <lineage>
        <taxon>Bacteria</taxon>
        <taxon>Bacillati</taxon>
        <taxon>Actinomycetota</taxon>
        <taxon>Actinomycetes</taxon>
        <taxon>Micrococcales</taxon>
        <taxon>Microbacteriaceae</taxon>
        <taxon>Microbacterium</taxon>
    </lineage>
</organism>
<dbReference type="Proteomes" id="UP001142325">
    <property type="component" value="Unassembled WGS sequence"/>
</dbReference>
<keyword evidence="4 8" id="KW-0812">Transmembrane</keyword>
<feature type="transmembrane region" description="Helical" evidence="8">
    <location>
        <begin position="29"/>
        <end position="49"/>
    </location>
</feature>
<evidence type="ECO:0000256" key="5">
    <source>
        <dbReference type="ARBA" id="ARBA00022989"/>
    </source>
</evidence>
<sequence>MPSVVLFGLAAIILWSLVAHRFERWGVAGPAGLMLLGALSVIWDVDAFGVTIDSHLAEKVVEIILAVLLFVDATEVKGGLFGGEGRVIARLVLIGLPLSLVLAVASGFFLAPGAGILVALVLACVLMPTDFSSAAQLLRGRHLPERTRQILNVESGYNDGLISPLFSMALAAAVFVFALGPITSDTIEVTDEQASQLEGPAEEFVVAFFNAVPATVNALIVGIVLGAGIGLLVAFVRRRELANAVGVRYIMLLVPLVAYGIATLPVLGANGFVAAFVAGIAYRFARTRNLPEREIDRSELLLIDEVGTLTAYFVWFVVGGAAVLVFTTGVDWRIVLLAFLALTVLRIGPVYLSLMGSSVARQERLTIGALGPRGTASIVFGLLAYNALPEGPDDVVLSATVLVVVGSILLHGVIAPFAVRRIYRDAAAVS</sequence>
<feature type="transmembrane region" description="Helical" evidence="8">
    <location>
        <begin position="306"/>
        <end position="326"/>
    </location>
</feature>
<dbReference type="InterPro" id="IPR006153">
    <property type="entry name" value="Cation/H_exchanger_TM"/>
</dbReference>
<proteinExistence type="predicted"/>
<reference evidence="10" key="1">
    <citation type="journal article" date="2014" name="Int. J. Syst. Evol. Microbiol.">
        <title>Complete genome sequence of Corynebacterium casei LMG S-19264T (=DSM 44701T), isolated from a smear-ripened cheese.</title>
        <authorList>
            <consortium name="US DOE Joint Genome Institute (JGI-PGF)"/>
            <person name="Walter F."/>
            <person name="Albersmeier A."/>
            <person name="Kalinowski J."/>
            <person name="Ruckert C."/>
        </authorList>
    </citation>
    <scope>NUCLEOTIDE SEQUENCE</scope>
    <source>
        <strain evidence="10">VKM Ac-1958</strain>
    </source>
</reference>
<comment type="caution">
    <text evidence="10">The sequence shown here is derived from an EMBL/GenBank/DDBJ whole genome shotgun (WGS) entry which is preliminary data.</text>
</comment>
<evidence type="ECO:0000313" key="11">
    <source>
        <dbReference type="Proteomes" id="UP001142325"/>
    </source>
</evidence>
<dbReference type="GO" id="GO:0005886">
    <property type="term" value="C:plasma membrane"/>
    <property type="evidence" value="ECO:0007669"/>
    <property type="project" value="UniProtKB-SubCell"/>
</dbReference>
<feature type="transmembrane region" description="Helical" evidence="8">
    <location>
        <begin position="87"/>
        <end position="110"/>
    </location>
</feature>
<feature type="transmembrane region" description="Helical" evidence="8">
    <location>
        <begin position="160"/>
        <end position="184"/>
    </location>
</feature>
<comment type="subcellular location">
    <subcellularLocation>
        <location evidence="1">Cell membrane</location>
        <topology evidence="1">Multi-pass membrane protein</topology>
    </subcellularLocation>
</comment>
<feature type="transmembrane region" description="Helical" evidence="8">
    <location>
        <begin position="267"/>
        <end position="285"/>
    </location>
</feature>
<protein>
    <submittedName>
        <fullName evidence="10">Sodium/hydrogen exchanger</fullName>
    </submittedName>
</protein>
<keyword evidence="11" id="KW-1185">Reference proteome</keyword>
<feature type="transmembrane region" description="Helical" evidence="8">
    <location>
        <begin position="241"/>
        <end position="261"/>
    </location>
</feature>
<feature type="transmembrane region" description="Helical" evidence="8">
    <location>
        <begin position="204"/>
        <end position="234"/>
    </location>
</feature>
<dbReference type="GO" id="GO:1902600">
    <property type="term" value="P:proton transmembrane transport"/>
    <property type="evidence" value="ECO:0007669"/>
    <property type="project" value="InterPro"/>
</dbReference>
<evidence type="ECO:0000256" key="7">
    <source>
        <dbReference type="ARBA" id="ARBA00023136"/>
    </source>
</evidence>
<dbReference type="RefSeq" id="WP_204938673.1">
    <property type="nucleotide sequence ID" value="NZ_BAAAUM010000001.1"/>
</dbReference>
<reference evidence="10" key="2">
    <citation type="submission" date="2023-01" db="EMBL/GenBank/DDBJ databases">
        <authorList>
            <person name="Sun Q."/>
            <person name="Evtushenko L."/>
        </authorList>
    </citation>
    <scope>NUCLEOTIDE SEQUENCE</scope>
    <source>
        <strain evidence="10">VKM Ac-1958</strain>
    </source>
</reference>
<keyword evidence="5 8" id="KW-1133">Transmembrane helix</keyword>
<evidence type="ECO:0000256" key="6">
    <source>
        <dbReference type="ARBA" id="ARBA00023065"/>
    </source>
</evidence>
<keyword evidence="3" id="KW-0050">Antiport</keyword>
<evidence type="ECO:0000256" key="4">
    <source>
        <dbReference type="ARBA" id="ARBA00022692"/>
    </source>
</evidence>
<dbReference type="Pfam" id="PF00999">
    <property type="entry name" value="Na_H_Exchanger"/>
    <property type="match status" value="1"/>
</dbReference>
<keyword evidence="2" id="KW-0813">Transport</keyword>
<feature type="transmembrane region" description="Helical" evidence="8">
    <location>
        <begin position="332"/>
        <end position="353"/>
    </location>
</feature>
<keyword evidence="7 8" id="KW-0472">Membrane</keyword>
<dbReference type="PANTHER" id="PTHR32507:SF8">
    <property type="entry name" value="CNH1P"/>
    <property type="match status" value="1"/>
</dbReference>
<feature type="transmembrane region" description="Helical" evidence="8">
    <location>
        <begin position="397"/>
        <end position="419"/>
    </location>
</feature>
<dbReference type="PANTHER" id="PTHR32507">
    <property type="entry name" value="NA(+)/H(+) ANTIPORTER 1"/>
    <property type="match status" value="1"/>
</dbReference>
<evidence type="ECO:0000256" key="1">
    <source>
        <dbReference type="ARBA" id="ARBA00004651"/>
    </source>
</evidence>
<feature type="transmembrane region" description="Helical" evidence="8">
    <location>
        <begin position="365"/>
        <end position="385"/>
    </location>
</feature>
<name>A0A9W6HRW4_9MICO</name>
<feature type="domain" description="Cation/H+ exchanger transmembrane" evidence="9">
    <location>
        <begin position="15"/>
        <end position="419"/>
    </location>
</feature>
<evidence type="ECO:0000256" key="2">
    <source>
        <dbReference type="ARBA" id="ARBA00022448"/>
    </source>
</evidence>